<evidence type="ECO:0000259" key="6">
    <source>
        <dbReference type="Pfam" id="PF01179"/>
    </source>
</evidence>
<dbReference type="Gene3D" id="3.10.450.40">
    <property type="match status" value="2"/>
</dbReference>
<keyword evidence="4" id="KW-0560">Oxidoreductase</keyword>
<feature type="non-terminal residue" evidence="9">
    <location>
        <position position="375"/>
    </location>
</feature>
<name>A0A3B0TQ25_9ZZZZ</name>
<organism evidence="9">
    <name type="scientific">hydrothermal vent metagenome</name>
    <dbReference type="NCBI Taxonomy" id="652676"/>
    <lineage>
        <taxon>unclassified sequences</taxon>
        <taxon>metagenomes</taxon>
        <taxon>ecological metagenomes</taxon>
    </lineage>
</organism>
<gene>
    <name evidence="9" type="ORF">MNBD_ALPHA09-1259</name>
</gene>
<dbReference type="GO" id="GO:0048038">
    <property type="term" value="F:quinone binding"/>
    <property type="evidence" value="ECO:0007669"/>
    <property type="project" value="InterPro"/>
</dbReference>
<dbReference type="SUPFAM" id="SSF54416">
    <property type="entry name" value="Amine oxidase N-terminal region"/>
    <property type="match status" value="2"/>
</dbReference>
<dbReference type="InterPro" id="IPR016182">
    <property type="entry name" value="Cu_amine_oxidase_N-reg"/>
</dbReference>
<dbReference type="InterPro" id="IPR036460">
    <property type="entry name" value="Cu_amine_oxidase_C_sf"/>
</dbReference>
<evidence type="ECO:0008006" key="10">
    <source>
        <dbReference type="Google" id="ProtNLM"/>
    </source>
</evidence>
<proteinExistence type="inferred from homology"/>
<feature type="domain" description="Copper amine oxidase catalytic" evidence="6">
    <location>
        <begin position="259"/>
        <end position="372"/>
    </location>
</feature>
<dbReference type="Gene3D" id="2.70.98.20">
    <property type="entry name" value="Copper amine oxidase, catalytic domain"/>
    <property type="match status" value="1"/>
</dbReference>
<dbReference type="GO" id="GO:0008131">
    <property type="term" value="F:primary methylamine oxidase activity"/>
    <property type="evidence" value="ECO:0007669"/>
    <property type="project" value="InterPro"/>
</dbReference>
<protein>
    <recommendedName>
        <fullName evidence="10">Amine oxidase</fullName>
    </recommendedName>
</protein>
<dbReference type="AlphaFoldDB" id="A0A3B0TQ25"/>
<evidence type="ECO:0000259" key="8">
    <source>
        <dbReference type="Pfam" id="PF02728"/>
    </source>
</evidence>
<dbReference type="SUPFAM" id="SSF49998">
    <property type="entry name" value="Amine oxidase catalytic domain"/>
    <property type="match status" value="1"/>
</dbReference>
<dbReference type="PANTHER" id="PTHR10638:SF41">
    <property type="entry name" value="AMINE OXIDASE"/>
    <property type="match status" value="1"/>
</dbReference>
<dbReference type="Pfam" id="PF02728">
    <property type="entry name" value="Cu_amine_oxidN3"/>
    <property type="match status" value="1"/>
</dbReference>
<dbReference type="InterPro" id="IPR015798">
    <property type="entry name" value="Cu_amine_oxidase_C"/>
</dbReference>
<feature type="domain" description="Copper amine oxidase N2-terminal" evidence="7">
    <location>
        <begin position="53"/>
        <end position="133"/>
    </location>
</feature>
<dbReference type="EMBL" id="UOEM01000119">
    <property type="protein sequence ID" value="VAW18800.1"/>
    <property type="molecule type" value="Genomic_DNA"/>
</dbReference>
<dbReference type="GO" id="GO:0005507">
    <property type="term" value="F:copper ion binding"/>
    <property type="evidence" value="ECO:0007669"/>
    <property type="project" value="InterPro"/>
</dbReference>
<evidence type="ECO:0000259" key="7">
    <source>
        <dbReference type="Pfam" id="PF02727"/>
    </source>
</evidence>
<keyword evidence="3" id="KW-0801">TPQ</keyword>
<dbReference type="PANTHER" id="PTHR10638">
    <property type="entry name" value="COPPER AMINE OXIDASE"/>
    <property type="match status" value="1"/>
</dbReference>
<evidence type="ECO:0000256" key="2">
    <source>
        <dbReference type="ARBA" id="ARBA00022723"/>
    </source>
</evidence>
<evidence type="ECO:0000256" key="4">
    <source>
        <dbReference type="ARBA" id="ARBA00023002"/>
    </source>
</evidence>
<feature type="domain" description="Copper amine oxidase N3-terminal" evidence="8">
    <location>
        <begin position="142"/>
        <end position="234"/>
    </location>
</feature>
<dbReference type="Pfam" id="PF01179">
    <property type="entry name" value="Cu_amine_oxid"/>
    <property type="match status" value="1"/>
</dbReference>
<dbReference type="InterPro" id="IPR015800">
    <property type="entry name" value="Cu_amine_oxidase_N2"/>
</dbReference>
<sequence length="375" mass="41771">MGDEGPETLNILMRIMRRPWGRDWAIACALALSVFTTAATAQQRLAAPPRATHPMDALTISEVARAVALIKAAGFADARARFPTITLQELPKAQVLTWRPGQAFARRAFVVMRDQGRTFEITVDLTAGTVTRPELRPGANPNMILDEWLIARDLTVKDPRWLAAMKQRGITDLKKVSCSPLSPGYFTNEPYGDRRVLKVPCYELETGTSHLYGRPITGVFAVIDVEEKRVLDVIDLGVVALPPQPDPRRVTRAALKPVQMTSALGRNYKISGALQVEWDNWSFHMRMERRVGPVISLVRYNDRGNRRLIAYQMSLSEMFVPYMDPGADWSYRTYMDSGEFGAGFLMSSLMAGSDCPADAAYITMAVPNDTGRSFP</sequence>
<comment type="similarity">
    <text evidence="1">Belongs to the copper/topaquinone oxidase family.</text>
</comment>
<accession>A0A3B0TQ25</accession>
<keyword evidence="2" id="KW-0479">Metal-binding</keyword>
<dbReference type="Pfam" id="PF02727">
    <property type="entry name" value="Cu_amine_oxidN2"/>
    <property type="match status" value="1"/>
</dbReference>
<keyword evidence="5" id="KW-0186">Copper</keyword>
<dbReference type="InterPro" id="IPR015802">
    <property type="entry name" value="Cu_amine_oxidase_N3"/>
</dbReference>
<reference evidence="9" key="1">
    <citation type="submission" date="2018-06" db="EMBL/GenBank/DDBJ databases">
        <authorList>
            <person name="Zhirakovskaya E."/>
        </authorList>
    </citation>
    <scope>NUCLEOTIDE SEQUENCE</scope>
</reference>
<dbReference type="InterPro" id="IPR000269">
    <property type="entry name" value="Cu_amine_oxidase"/>
</dbReference>
<evidence type="ECO:0000313" key="9">
    <source>
        <dbReference type="EMBL" id="VAW18800.1"/>
    </source>
</evidence>
<dbReference type="GO" id="GO:0009308">
    <property type="term" value="P:amine metabolic process"/>
    <property type="evidence" value="ECO:0007669"/>
    <property type="project" value="InterPro"/>
</dbReference>
<evidence type="ECO:0000256" key="3">
    <source>
        <dbReference type="ARBA" id="ARBA00022772"/>
    </source>
</evidence>
<evidence type="ECO:0000256" key="1">
    <source>
        <dbReference type="ARBA" id="ARBA00007983"/>
    </source>
</evidence>
<evidence type="ECO:0000256" key="5">
    <source>
        <dbReference type="ARBA" id="ARBA00023008"/>
    </source>
</evidence>